<sequence length="133" mass="14646">MHYSQQFDNHCPQSYPYTTDADRGQPLPLSLPMSFRAVQLRSLLTQIMMKGGGGKGGGQIWKMHYSQQFDNHCPQSYPYTTDADRGQPLPLSLPMSFRAVQLRSLLTQIMMKGGGGKGGGQIVSASPLHQSCN</sequence>
<accession>A0AAV4SNX1</accession>
<dbReference type="EMBL" id="BPLQ01008249">
    <property type="protein sequence ID" value="GIY36143.1"/>
    <property type="molecule type" value="Genomic_DNA"/>
</dbReference>
<evidence type="ECO:0000313" key="1">
    <source>
        <dbReference type="EMBL" id="GIY36143.1"/>
    </source>
</evidence>
<gene>
    <name evidence="1" type="ORF">CDAR_479861</name>
</gene>
<name>A0AAV4SNX1_9ARAC</name>
<protein>
    <submittedName>
        <fullName evidence="1">Uncharacterized protein</fullName>
    </submittedName>
</protein>
<proteinExistence type="predicted"/>
<organism evidence="1 2">
    <name type="scientific">Caerostris darwini</name>
    <dbReference type="NCBI Taxonomy" id="1538125"/>
    <lineage>
        <taxon>Eukaryota</taxon>
        <taxon>Metazoa</taxon>
        <taxon>Ecdysozoa</taxon>
        <taxon>Arthropoda</taxon>
        <taxon>Chelicerata</taxon>
        <taxon>Arachnida</taxon>
        <taxon>Araneae</taxon>
        <taxon>Araneomorphae</taxon>
        <taxon>Entelegynae</taxon>
        <taxon>Araneoidea</taxon>
        <taxon>Araneidae</taxon>
        <taxon>Caerostris</taxon>
    </lineage>
</organism>
<reference evidence="1 2" key="1">
    <citation type="submission" date="2021-06" db="EMBL/GenBank/DDBJ databases">
        <title>Caerostris darwini draft genome.</title>
        <authorList>
            <person name="Kono N."/>
            <person name="Arakawa K."/>
        </authorList>
    </citation>
    <scope>NUCLEOTIDE SEQUENCE [LARGE SCALE GENOMIC DNA]</scope>
</reference>
<comment type="caution">
    <text evidence="1">The sequence shown here is derived from an EMBL/GenBank/DDBJ whole genome shotgun (WGS) entry which is preliminary data.</text>
</comment>
<evidence type="ECO:0000313" key="2">
    <source>
        <dbReference type="Proteomes" id="UP001054837"/>
    </source>
</evidence>
<keyword evidence="2" id="KW-1185">Reference proteome</keyword>
<dbReference type="Proteomes" id="UP001054837">
    <property type="component" value="Unassembled WGS sequence"/>
</dbReference>
<dbReference type="AlphaFoldDB" id="A0AAV4SNX1"/>